<gene>
    <name evidence="4" type="ORF">CPPEL_09755</name>
</gene>
<dbReference type="Proteomes" id="UP000271426">
    <property type="component" value="Chromosome"/>
</dbReference>
<dbReference type="AlphaFoldDB" id="A0A3G6J1N8"/>
<dbReference type="RefSeq" id="WP_123960923.1">
    <property type="nucleotide sequence ID" value="NZ_CP033898.1"/>
</dbReference>
<keyword evidence="2" id="KW-1133">Transmembrane helix</keyword>
<feature type="transmembrane region" description="Helical" evidence="2">
    <location>
        <begin position="100"/>
        <end position="120"/>
    </location>
</feature>
<keyword evidence="2" id="KW-0812">Transmembrane</keyword>
<organism evidence="4 5">
    <name type="scientific">Corynebacterium pseudopelargi</name>
    <dbReference type="NCBI Taxonomy" id="2080757"/>
    <lineage>
        <taxon>Bacteria</taxon>
        <taxon>Bacillati</taxon>
        <taxon>Actinomycetota</taxon>
        <taxon>Actinomycetes</taxon>
        <taxon>Mycobacteriales</taxon>
        <taxon>Corynebacteriaceae</taxon>
        <taxon>Corynebacterium</taxon>
    </lineage>
</organism>
<feature type="region of interest" description="Disordered" evidence="1">
    <location>
        <begin position="1"/>
        <end position="39"/>
    </location>
</feature>
<feature type="transmembrane region" description="Helical" evidence="2">
    <location>
        <begin position="51"/>
        <end position="72"/>
    </location>
</feature>
<evidence type="ECO:0000313" key="5">
    <source>
        <dbReference type="Proteomes" id="UP000271426"/>
    </source>
</evidence>
<dbReference type="KEGG" id="cpso:CPPEL_09755"/>
<sequence>MADQHLEANTETLPVVSDNEAKANTEVAPRTEHQVQDQGPKYLKGSPAVRVLMILFSLLLIALAVICGRELWWVRQEGNGDQAWIRPLLDWIANLGQQDWFFPVGIAIGVLGVVLLILSLKPAPPKYIASDAGANTRLYLRPIDIARRSTAVAERVTGVYDAQTTVNHKATKITVNVIGNDDPSLAARVEDEVRAHVDKLASKPKVRVVLGKEEE</sequence>
<evidence type="ECO:0000256" key="1">
    <source>
        <dbReference type="SAM" id="MobiDB-lite"/>
    </source>
</evidence>
<protein>
    <recommendedName>
        <fullName evidence="3">DUF6286 domain-containing protein</fullName>
    </recommendedName>
</protein>
<reference evidence="4 5" key="1">
    <citation type="submission" date="2018-11" db="EMBL/GenBank/DDBJ databases">
        <authorList>
            <person name="Kleinhagauer T."/>
            <person name="Glaeser S.P."/>
            <person name="Spergser J."/>
            <person name="Ruckert C."/>
            <person name="Kaempfer P."/>
            <person name="Busse H.-J."/>
        </authorList>
    </citation>
    <scope>NUCLEOTIDE SEQUENCE [LARGE SCALE GENOMIC DNA]</scope>
    <source>
        <strain evidence="4 5">812CH</strain>
    </source>
</reference>
<dbReference type="InterPro" id="IPR046253">
    <property type="entry name" value="DUF6286"/>
</dbReference>
<evidence type="ECO:0000313" key="4">
    <source>
        <dbReference type="EMBL" id="AZA10054.1"/>
    </source>
</evidence>
<keyword evidence="2" id="KW-0472">Membrane</keyword>
<evidence type="ECO:0000256" key="2">
    <source>
        <dbReference type="SAM" id="Phobius"/>
    </source>
</evidence>
<dbReference type="Pfam" id="PF19803">
    <property type="entry name" value="DUF6286"/>
    <property type="match status" value="1"/>
</dbReference>
<feature type="domain" description="DUF6286" evidence="3">
    <location>
        <begin position="110"/>
        <end position="208"/>
    </location>
</feature>
<dbReference type="OrthoDB" id="5197468at2"/>
<evidence type="ECO:0000259" key="3">
    <source>
        <dbReference type="Pfam" id="PF19803"/>
    </source>
</evidence>
<accession>A0A3G6J1N8</accession>
<proteinExistence type="predicted"/>
<keyword evidence="5" id="KW-1185">Reference proteome</keyword>
<feature type="compositionally biased region" description="Basic and acidic residues" evidence="1">
    <location>
        <begin position="19"/>
        <end position="35"/>
    </location>
</feature>
<name>A0A3G6J1N8_9CORY</name>
<dbReference type="EMBL" id="CP033898">
    <property type="protein sequence ID" value="AZA10054.1"/>
    <property type="molecule type" value="Genomic_DNA"/>
</dbReference>